<dbReference type="AlphaFoldDB" id="A0A6I1GK61"/>
<gene>
    <name evidence="1" type="ORF">F7D09_1444</name>
</gene>
<accession>A0A6I1GK61</accession>
<dbReference type="EMBL" id="WBVT01000023">
    <property type="protein sequence ID" value="KAB7790026.1"/>
    <property type="molecule type" value="Genomic_DNA"/>
</dbReference>
<name>A0A6I1GK61_9BIFI</name>
<evidence type="ECO:0000313" key="1">
    <source>
        <dbReference type="EMBL" id="KAB7790026.1"/>
    </source>
</evidence>
<proteinExistence type="predicted"/>
<sequence length="56" mass="6048">MRVRHPYESPTMIRVDLSPIDVICNSCQVGDDPDNCGNLGGGDLFSSMISESATVF</sequence>
<reference evidence="1 2" key="1">
    <citation type="submission" date="2019-09" db="EMBL/GenBank/DDBJ databases">
        <title>Characterization of the phylogenetic diversity of two novel species belonging to the genus Bifidobacterium: Bifidobacterium cebidarum sp. nov. and Bifidobacterium leontopitheci sp. nov.</title>
        <authorList>
            <person name="Lugli G.A."/>
            <person name="Duranti S."/>
            <person name="Milani C."/>
            <person name="Turroni F."/>
            <person name="Ventura M."/>
        </authorList>
    </citation>
    <scope>NUCLEOTIDE SEQUENCE [LARGE SCALE GENOMIC DNA]</scope>
    <source>
        <strain evidence="1 2">LMG 31471</strain>
    </source>
</reference>
<comment type="caution">
    <text evidence="1">The sequence shown here is derived from an EMBL/GenBank/DDBJ whole genome shotgun (WGS) entry which is preliminary data.</text>
</comment>
<protein>
    <submittedName>
        <fullName evidence="1">Uncharacterized protein</fullName>
    </submittedName>
</protein>
<dbReference type="Proteomes" id="UP000441772">
    <property type="component" value="Unassembled WGS sequence"/>
</dbReference>
<keyword evidence="2" id="KW-1185">Reference proteome</keyword>
<evidence type="ECO:0000313" key="2">
    <source>
        <dbReference type="Proteomes" id="UP000441772"/>
    </source>
</evidence>
<organism evidence="1 2">
    <name type="scientific">Bifidobacterium leontopitheci</name>
    <dbReference type="NCBI Taxonomy" id="2650774"/>
    <lineage>
        <taxon>Bacteria</taxon>
        <taxon>Bacillati</taxon>
        <taxon>Actinomycetota</taxon>
        <taxon>Actinomycetes</taxon>
        <taxon>Bifidobacteriales</taxon>
        <taxon>Bifidobacteriaceae</taxon>
        <taxon>Bifidobacterium</taxon>
    </lineage>
</organism>